<gene>
    <name evidence="3" type="ORF">Vbra_4952</name>
</gene>
<organism evidence="3 4">
    <name type="scientific">Vitrella brassicaformis (strain CCMP3155)</name>
    <dbReference type="NCBI Taxonomy" id="1169540"/>
    <lineage>
        <taxon>Eukaryota</taxon>
        <taxon>Sar</taxon>
        <taxon>Alveolata</taxon>
        <taxon>Colpodellida</taxon>
        <taxon>Vitrellaceae</taxon>
        <taxon>Vitrella</taxon>
    </lineage>
</organism>
<evidence type="ECO:0000259" key="2">
    <source>
        <dbReference type="Pfam" id="PF07534"/>
    </source>
</evidence>
<protein>
    <recommendedName>
        <fullName evidence="2">TLDc domain-containing protein</fullName>
    </recommendedName>
</protein>
<keyword evidence="4" id="KW-1185">Reference proteome</keyword>
<dbReference type="EMBL" id="CDMY01000234">
    <property type="protein sequence ID" value="CEL95623.1"/>
    <property type="molecule type" value="Genomic_DNA"/>
</dbReference>
<feature type="region of interest" description="Disordered" evidence="1">
    <location>
        <begin position="194"/>
        <end position="246"/>
    </location>
</feature>
<name>A0A0G4EI12_VITBC</name>
<sequence length="594" mass="64263">MSAAAAGAGGTKKRKNDDSEVADESIAPFRLHGVITGREEGDVLVRDVAASIDGLKQAAASAETAVEGLASEISQMILGNGGKLKVDKTSGNLRLNVGGTVIAMPIQRLLHPRMKLTYLSTLLLHFIDALPKDTNKLPYLEMHPPYFKWLRDQLALLESPHLNETPLLPPKSDDPSYAEYHSLFMQKLGGDIEEQPQAPSASAAAAAAAGGGGEQRDVEMADGSGGGGAGAGEGEGGEEGVSESAAEAAFREMEHYTKSYRRALAWLRKQKEGMAAFLTAMRPFVKGDSSGESDQVVTLTVCEDKVSVLRRTIAPLGPTHALVKRFDPTQWPDQDVHQTSLEFLQLTVDFARRLTVMPDGRFVHPPVVAPHEKEVFGVELGMYGLNTVPSESTVIERADEWTSVMNMTNKKIAAAPSLLYKGSRDTYAFPKMLQCVAGKSGLLFALRDGDTHRFGCFLDGPLTPPANPTQSNAYKVPVFFYWLSGAYDVPRKIEIPEDRQWLSVAGTRGAAKAINTDRNANMVIAFGAACLWLGWARPGQAADIRSCQLWINRESLPRGYRGEISESGSGTLAAHRDFTASEIEIWHIKQAGSG</sequence>
<dbReference type="InParanoid" id="A0A0G4EI12"/>
<dbReference type="PhylomeDB" id="A0A0G4EI12"/>
<feature type="domain" description="TLDc" evidence="2">
    <location>
        <begin position="395"/>
        <end position="589"/>
    </location>
</feature>
<dbReference type="Pfam" id="PF07534">
    <property type="entry name" value="TLD"/>
    <property type="match status" value="1"/>
</dbReference>
<dbReference type="VEuPathDB" id="CryptoDB:Vbra_4952"/>
<evidence type="ECO:0000313" key="3">
    <source>
        <dbReference type="EMBL" id="CEL95623.1"/>
    </source>
</evidence>
<reference evidence="3 4" key="1">
    <citation type="submission" date="2014-11" db="EMBL/GenBank/DDBJ databases">
        <authorList>
            <person name="Zhu J."/>
            <person name="Qi W."/>
            <person name="Song R."/>
        </authorList>
    </citation>
    <scope>NUCLEOTIDE SEQUENCE [LARGE SCALE GENOMIC DNA]</scope>
</reference>
<dbReference type="Proteomes" id="UP000041254">
    <property type="component" value="Unassembled WGS sequence"/>
</dbReference>
<feature type="compositionally biased region" description="Low complexity" evidence="1">
    <location>
        <begin position="195"/>
        <end position="208"/>
    </location>
</feature>
<feature type="region of interest" description="Disordered" evidence="1">
    <location>
        <begin position="1"/>
        <end position="22"/>
    </location>
</feature>
<dbReference type="InterPro" id="IPR006571">
    <property type="entry name" value="TLDc_dom"/>
</dbReference>
<feature type="compositionally biased region" description="Gly residues" evidence="1">
    <location>
        <begin position="223"/>
        <end position="234"/>
    </location>
</feature>
<accession>A0A0G4EI12</accession>
<evidence type="ECO:0000313" key="4">
    <source>
        <dbReference type="Proteomes" id="UP000041254"/>
    </source>
</evidence>
<proteinExistence type="predicted"/>
<dbReference type="AlphaFoldDB" id="A0A0G4EI12"/>
<evidence type="ECO:0000256" key="1">
    <source>
        <dbReference type="SAM" id="MobiDB-lite"/>
    </source>
</evidence>